<dbReference type="EMBL" id="RBLC01000003">
    <property type="protein sequence ID" value="RKS21729.1"/>
    <property type="molecule type" value="Genomic_DNA"/>
</dbReference>
<dbReference type="GO" id="GO:0052689">
    <property type="term" value="F:carboxylic ester hydrolase activity"/>
    <property type="evidence" value="ECO:0007669"/>
    <property type="project" value="TreeGrafter"/>
</dbReference>
<dbReference type="Gene3D" id="3.40.50.1820">
    <property type="entry name" value="alpha/beta hydrolase"/>
    <property type="match status" value="1"/>
</dbReference>
<dbReference type="AlphaFoldDB" id="A0A495MBV1"/>
<evidence type="ECO:0000313" key="4">
    <source>
        <dbReference type="Proteomes" id="UP000277579"/>
    </source>
</evidence>
<accession>A0A495MBV1</accession>
<organism evidence="3 4">
    <name type="scientific">Flavobacterium endophyticum</name>
    <dbReference type="NCBI Taxonomy" id="1540163"/>
    <lineage>
        <taxon>Bacteria</taxon>
        <taxon>Pseudomonadati</taxon>
        <taxon>Bacteroidota</taxon>
        <taxon>Flavobacteriia</taxon>
        <taxon>Flavobacteriales</taxon>
        <taxon>Flavobacteriaceae</taxon>
        <taxon>Flavobacterium</taxon>
    </lineage>
</organism>
<dbReference type="PANTHER" id="PTHR43265:SF1">
    <property type="entry name" value="ESTERASE ESTD"/>
    <property type="match status" value="1"/>
</dbReference>
<protein>
    <recommendedName>
        <fullName evidence="2">BD-FAE-like domain-containing protein</fullName>
    </recommendedName>
</protein>
<name>A0A495MBV1_9FLAO</name>
<dbReference type="RefSeq" id="WP_121376673.1">
    <property type="nucleotide sequence ID" value="NZ_RBLC01000003.1"/>
</dbReference>
<gene>
    <name evidence="3" type="ORF">CLV94_2363</name>
</gene>
<sequence>MIKKILAFSFALFSAIAAFSQESKFTTEEIAVSTMLNGTLYKPEKASKKTDLIILIAGSGPTDRDGNQPGASSNSLKFLAEGLAKKEYAVYSFDKRVIAEIKSGNLDESKSNFDIQIQDVKDIVSYFKAKKQFRKIIIAGHSEGSLIGMNAATANTDAFISLAGAGRPIDEVLVEQIGKRAPMLKEETAKSLELLKKGETFESKNPMLAGLFRKSVQPYMISWLKHNPQEEIKKLAIPILIINGTKDIQVSVQDAELLHKANPKSELVLIENMNHIFKEIKGDETENMQSYTNPDLPVMPELIEKITIFLKKV</sequence>
<dbReference type="InterPro" id="IPR029058">
    <property type="entry name" value="AB_hydrolase_fold"/>
</dbReference>
<dbReference type="Proteomes" id="UP000277579">
    <property type="component" value="Unassembled WGS sequence"/>
</dbReference>
<dbReference type="OrthoDB" id="9809549at2"/>
<dbReference type="PANTHER" id="PTHR43265">
    <property type="entry name" value="ESTERASE ESTD"/>
    <property type="match status" value="1"/>
</dbReference>
<feature type="signal peptide" evidence="1">
    <location>
        <begin position="1"/>
        <end position="20"/>
    </location>
</feature>
<evidence type="ECO:0000259" key="2">
    <source>
        <dbReference type="Pfam" id="PF20434"/>
    </source>
</evidence>
<dbReference type="InterPro" id="IPR053145">
    <property type="entry name" value="AB_hydrolase_Est10"/>
</dbReference>
<evidence type="ECO:0000256" key="1">
    <source>
        <dbReference type="SAM" id="SignalP"/>
    </source>
</evidence>
<comment type="caution">
    <text evidence="3">The sequence shown here is derived from an EMBL/GenBank/DDBJ whole genome shotgun (WGS) entry which is preliminary data.</text>
</comment>
<feature type="domain" description="BD-FAE-like" evidence="2">
    <location>
        <begin position="40"/>
        <end position="260"/>
    </location>
</feature>
<proteinExistence type="predicted"/>
<dbReference type="SUPFAM" id="SSF53474">
    <property type="entry name" value="alpha/beta-Hydrolases"/>
    <property type="match status" value="1"/>
</dbReference>
<dbReference type="InterPro" id="IPR049492">
    <property type="entry name" value="BD-FAE-like_dom"/>
</dbReference>
<reference evidence="3 4" key="1">
    <citation type="submission" date="2018-10" db="EMBL/GenBank/DDBJ databases">
        <title>Genomic Encyclopedia of Archaeal and Bacterial Type Strains, Phase II (KMG-II): from individual species to whole genera.</title>
        <authorList>
            <person name="Goeker M."/>
        </authorList>
    </citation>
    <scope>NUCLEOTIDE SEQUENCE [LARGE SCALE GENOMIC DNA]</scope>
    <source>
        <strain evidence="3 4">DSM 29537</strain>
    </source>
</reference>
<evidence type="ECO:0000313" key="3">
    <source>
        <dbReference type="EMBL" id="RKS21729.1"/>
    </source>
</evidence>
<feature type="chain" id="PRO_5019817383" description="BD-FAE-like domain-containing protein" evidence="1">
    <location>
        <begin position="21"/>
        <end position="313"/>
    </location>
</feature>
<dbReference type="Pfam" id="PF20434">
    <property type="entry name" value="BD-FAE"/>
    <property type="match status" value="1"/>
</dbReference>
<keyword evidence="1" id="KW-0732">Signal</keyword>
<keyword evidence="4" id="KW-1185">Reference proteome</keyword>